<evidence type="ECO:0000313" key="4">
    <source>
        <dbReference type="EMBL" id="GAA6166858.1"/>
    </source>
</evidence>
<dbReference type="PROSITE" id="PS00683">
    <property type="entry name" value="RHODANESE_2"/>
    <property type="match status" value="1"/>
</dbReference>
<dbReference type="InterPro" id="IPR051126">
    <property type="entry name" value="Thiosulfate_sulfurtransferase"/>
</dbReference>
<reference evidence="4 5" key="1">
    <citation type="submission" date="2024-04" db="EMBL/GenBank/DDBJ databases">
        <title>Draft genome sequence of Sessilibacter corallicola NBRC 116591.</title>
        <authorList>
            <person name="Miyakawa T."/>
            <person name="Kusuya Y."/>
            <person name="Miura T."/>
        </authorList>
    </citation>
    <scope>NUCLEOTIDE SEQUENCE [LARGE SCALE GENOMIC DNA]</scope>
    <source>
        <strain evidence="4 5">KU-00831-HH</strain>
    </source>
</reference>
<dbReference type="InterPro" id="IPR001307">
    <property type="entry name" value="Thiosulphate_STrfase_CS"/>
</dbReference>
<keyword evidence="2" id="KW-0808">Transferase</keyword>
<gene>
    <name evidence="4" type="ORF">NBRC116591_06680</name>
</gene>
<organism evidence="4 5">
    <name type="scientific">Sessilibacter corallicola</name>
    <dbReference type="NCBI Taxonomy" id="2904075"/>
    <lineage>
        <taxon>Bacteria</taxon>
        <taxon>Pseudomonadati</taxon>
        <taxon>Pseudomonadota</taxon>
        <taxon>Gammaproteobacteria</taxon>
        <taxon>Cellvibrionales</taxon>
        <taxon>Cellvibrionaceae</taxon>
        <taxon>Sessilibacter</taxon>
    </lineage>
</organism>
<keyword evidence="1" id="KW-0677">Repeat</keyword>
<sequence>MTTTEQLGLIVEPKEFFEWLQDADTSNLLIVDLSTDENYSRAHIEGAIYLPFKYLMAGQPPAPGKLPGKEQLQEVLSQLGLTPDTHVVTYDDEGGGWAGRLIWTLDVIGHTKYSYINGGIHAWLKDGLPVTNEIHKPTPTQYTVGELNLAPLASAEEIMESLGQENFQVWDARTPAEYSGEKVLAKRGGHMPGAINCEWINLMDHQNGLRIRDDADEYLQSLGFSRNQNIVAHCQSHHRSAFSYLVGKKLGYNVRAYDGSWSEWGNLDNTPIEV</sequence>
<dbReference type="Pfam" id="PF00581">
    <property type="entry name" value="Rhodanese"/>
    <property type="match status" value="2"/>
</dbReference>
<dbReference type="Proteomes" id="UP001465153">
    <property type="component" value="Unassembled WGS sequence"/>
</dbReference>
<dbReference type="SMART" id="SM00450">
    <property type="entry name" value="RHOD"/>
    <property type="match status" value="2"/>
</dbReference>
<evidence type="ECO:0000313" key="5">
    <source>
        <dbReference type="Proteomes" id="UP001465153"/>
    </source>
</evidence>
<feature type="domain" description="Rhodanese" evidence="3">
    <location>
        <begin position="163"/>
        <end position="273"/>
    </location>
</feature>
<evidence type="ECO:0000256" key="2">
    <source>
        <dbReference type="RuleBase" id="RU000507"/>
    </source>
</evidence>
<name>A0ABQ0A5C9_9GAMM</name>
<proteinExistence type="predicted"/>
<evidence type="ECO:0000256" key="1">
    <source>
        <dbReference type="ARBA" id="ARBA00022737"/>
    </source>
</evidence>
<dbReference type="RefSeq" id="WP_353301681.1">
    <property type="nucleotide sequence ID" value="NZ_BAABWN010000002.1"/>
</dbReference>
<feature type="domain" description="Rhodanese" evidence="3">
    <location>
        <begin position="24"/>
        <end position="132"/>
    </location>
</feature>
<keyword evidence="5" id="KW-1185">Reference proteome</keyword>
<comment type="caution">
    <text evidence="4">The sequence shown here is derived from an EMBL/GenBank/DDBJ whole genome shotgun (WGS) entry which is preliminary data.</text>
</comment>
<dbReference type="PROSITE" id="PS50206">
    <property type="entry name" value="RHODANESE_3"/>
    <property type="match status" value="2"/>
</dbReference>
<dbReference type="CDD" id="cd01448">
    <property type="entry name" value="TST_Repeat_1"/>
    <property type="match status" value="1"/>
</dbReference>
<accession>A0ABQ0A5C9</accession>
<dbReference type="SUPFAM" id="SSF52821">
    <property type="entry name" value="Rhodanese/Cell cycle control phosphatase"/>
    <property type="match status" value="2"/>
</dbReference>
<dbReference type="InterPro" id="IPR001763">
    <property type="entry name" value="Rhodanese-like_dom"/>
</dbReference>
<protein>
    <recommendedName>
        <fullName evidence="2">Sulfurtransferase</fullName>
    </recommendedName>
</protein>
<dbReference type="PANTHER" id="PTHR43855:SF1">
    <property type="entry name" value="THIOSULFATE SULFURTRANSFERASE"/>
    <property type="match status" value="1"/>
</dbReference>
<dbReference type="PANTHER" id="PTHR43855">
    <property type="entry name" value="THIOSULFATE SULFURTRANSFERASE"/>
    <property type="match status" value="1"/>
</dbReference>
<evidence type="ECO:0000259" key="3">
    <source>
        <dbReference type="PROSITE" id="PS50206"/>
    </source>
</evidence>
<dbReference type="Gene3D" id="3.40.250.10">
    <property type="entry name" value="Rhodanese-like domain"/>
    <property type="match status" value="2"/>
</dbReference>
<dbReference type="CDD" id="cd01449">
    <property type="entry name" value="TST_Repeat_2"/>
    <property type="match status" value="1"/>
</dbReference>
<dbReference type="InterPro" id="IPR036873">
    <property type="entry name" value="Rhodanese-like_dom_sf"/>
</dbReference>
<dbReference type="EMBL" id="BAABWN010000002">
    <property type="protein sequence ID" value="GAA6166858.1"/>
    <property type="molecule type" value="Genomic_DNA"/>
</dbReference>